<dbReference type="GO" id="GO:0016491">
    <property type="term" value="F:oxidoreductase activity"/>
    <property type="evidence" value="ECO:0007669"/>
    <property type="project" value="UniProtKB-KW"/>
</dbReference>
<evidence type="ECO:0000256" key="6">
    <source>
        <dbReference type="ARBA" id="ARBA00022617"/>
    </source>
</evidence>
<dbReference type="InterPro" id="IPR052034">
    <property type="entry name" value="NasD-like"/>
</dbReference>
<dbReference type="PRINTS" id="PR00411">
    <property type="entry name" value="PNDRDTASEI"/>
</dbReference>
<protein>
    <submittedName>
        <fullName evidence="16">Assimilatory nitrate reductase electron transfer subunit</fullName>
    </submittedName>
</protein>
<dbReference type="InterPro" id="IPR007419">
    <property type="entry name" value="BFD-like_2Fe2S-bd_dom"/>
</dbReference>
<reference evidence="16 17" key="1">
    <citation type="submission" date="2019-06" db="EMBL/GenBank/DDBJ databases">
        <title>Sequencing the genomes of 1000 actinobacteria strains.</title>
        <authorList>
            <person name="Klenk H.-P."/>
        </authorList>
    </citation>
    <scope>NUCLEOTIDE SEQUENCE [LARGE SCALE GENOMIC DNA]</scope>
    <source>
        <strain evidence="16 17">DSM 45679</strain>
    </source>
</reference>
<keyword evidence="9" id="KW-0274">FAD</keyword>
<evidence type="ECO:0000256" key="3">
    <source>
        <dbReference type="ARBA" id="ARBA00001974"/>
    </source>
</evidence>
<comment type="similarity">
    <text evidence="5">Belongs to the nitrite and sulfite reductase 4Fe-4S domain family.</text>
</comment>
<feature type="domain" description="NADH-rubredoxin oxidoreductase C-terminal" evidence="15">
    <location>
        <begin position="324"/>
        <end position="378"/>
    </location>
</feature>
<evidence type="ECO:0000256" key="11">
    <source>
        <dbReference type="ARBA" id="ARBA00023004"/>
    </source>
</evidence>
<keyword evidence="17" id="KW-1185">Reference proteome</keyword>
<dbReference type="Pfam" id="PF07992">
    <property type="entry name" value="Pyr_redox_2"/>
    <property type="match status" value="1"/>
</dbReference>
<dbReference type="Pfam" id="PF04324">
    <property type="entry name" value="Fer2_BFD"/>
    <property type="match status" value="1"/>
</dbReference>
<comment type="pathway">
    <text evidence="4">Nitrogen metabolism; nitrate reduction (assimilation).</text>
</comment>
<dbReference type="PRINTS" id="PR00368">
    <property type="entry name" value="FADPNR"/>
</dbReference>
<gene>
    <name evidence="16" type="ORF">FB471_4700</name>
</gene>
<keyword evidence="10" id="KW-0560">Oxidoreductase</keyword>
<dbReference type="InterPro" id="IPR041575">
    <property type="entry name" value="Rubredoxin_C"/>
</dbReference>
<comment type="cofactor">
    <cofactor evidence="1">
        <name>siroheme</name>
        <dbReference type="ChEBI" id="CHEBI:60052"/>
    </cofactor>
</comment>
<dbReference type="EMBL" id="VFML01000001">
    <property type="protein sequence ID" value="TQJ04890.1"/>
    <property type="molecule type" value="Genomic_DNA"/>
</dbReference>
<evidence type="ECO:0000256" key="5">
    <source>
        <dbReference type="ARBA" id="ARBA00010429"/>
    </source>
</evidence>
<keyword evidence="8" id="KW-0479">Metal-binding</keyword>
<dbReference type="PANTHER" id="PTHR43809">
    <property type="entry name" value="NITRITE REDUCTASE (NADH) LARGE SUBUNIT"/>
    <property type="match status" value="1"/>
</dbReference>
<accession>A0A542DP72</accession>
<evidence type="ECO:0000313" key="16">
    <source>
        <dbReference type="EMBL" id="TQJ04890.1"/>
    </source>
</evidence>
<dbReference type="Gene3D" id="3.50.50.60">
    <property type="entry name" value="FAD/NAD(P)-binding domain"/>
    <property type="match status" value="2"/>
</dbReference>
<keyword evidence="12" id="KW-0411">Iron-sulfur</keyword>
<evidence type="ECO:0000256" key="4">
    <source>
        <dbReference type="ARBA" id="ARBA00005096"/>
    </source>
</evidence>
<evidence type="ECO:0000259" key="13">
    <source>
        <dbReference type="Pfam" id="PF04324"/>
    </source>
</evidence>
<dbReference type="InterPro" id="IPR036188">
    <property type="entry name" value="FAD/NAD-bd_sf"/>
</dbReference>
<dbReference type="SUPFAM" id="SSF51905">
    <property type="entry name" value="FAD/NAD(P)-binding domain"/>
    <property type="match status" value="2"/>
</dbReference>
<dbReference type="AlphaFoldDB" id="A0A542DP72"/>
<dbReference type="GO" id="GO:0051536">
    <property type="term" value="F:iron-sulfur cluster binding"/>
    <property type="evidence" value="ECO:0007669"/>
    <property type="project" value="UniProtKB-KW"/>
</dbReference>
<dbReference type="Proteomes" id="UP000320876">
    <property type="component" value="Unassembled WGS sequence"/>
</dbReference>
<evidence type="ECO:0000259" key="14">
    <source>
        <dbReference type="Pfam" id="PF07992"/>
    </source>
</evidence>
<proteinExistence type="inferred from homology"/>
<sequence>MSARRVVVLGYGMAGARLAEEIRHRDPEGERVALTVLGDEPQHAYNRVLLSAVVAGTMSQDTVRLHDPDWATRNRVDLRLGVSAMAIDRARRRVDLSDGSEVDYDALVLATGAAPWLPPVEGLRAEDGALAPGAVAFRTLEDCERILDAAAVGAPVAVLGGGLLGLEAARGLAGRGNLVTVVHPVGHVMERQLDPEAGRVLAGTLGASGIDFRLGVTAARYLPGDGLKLADGSHVQADLVVVSAGVRPEIGPAQGAGLAVDRGVLVDDALRTSDGRIHAIGDCAQHPGTVSGLVQPAWEQAAVLADLLTGTDTASRYRGTAVLTRLKARGVDLASFGETQTEVTDPQAEVLCLTDPARGRYAKLVVREGKATGGILLGVPDAAATVVQLYERGVPLPEDRLAVLLGRALPAAATPATSPADLPASAVVCRCNSVSKGKLVEAWRSGATSVSELVTTTRASTGCGSCRDAVCGIADWLAASS</sequence>
<dbReference type="InterPro" id="IPR016156">
    <property type="entry name" value="FAD/NAD-linked_Rdtase_dimer_sf"/>
</dbReference>
<comment type="cofactor">
    <cofactor evidence="3">
        <name>FAD</name>
        <dbReference type="ChEBI" id="CHEBI:57692"/>
    </cofactor>
</comment>
<evidence type="ECO:0000256" key="2">
    <source>
        <dbReference type="ARBA" id="ARBA00001966"/>
    </source>
</evidence>
<dbReference type="OrthoDB" id="9768666at2"/>
<dbReference type="RefSeq" id="WP_142000509.1">
    <property type="nucleotide sequence ID" value="NZ_VFML01000001.1"/>
</dbReference>
<evidence type="ECO:0000256" key="9">
    <source>
        <dbReference type="ARBA" id="ARBA00022827"/>
    </source>
</evidence>
<dbReference type="Gene3D" id="3.30.390.30">
    <property type="match status" value="1"/>
</dbReference>
<dbReference type="PANTHER" id="PTHR43809:SF1">
    <property type="entry name" value="NITRITE REDUCTASE (NADH) LARGE SUBUNIT"/>
    <property type="match status" value="1"/>
</dbReference>
<evidence type="ECO:0000256" key="8">
    <source>
        <dbReference type="ARBA" id="ARBA00022723"/>
    </source>
</evidence>
<dbReference type="Gene3D" id="1.10.10.1100">
    <property type="entry name" value="BFD-like [2Fe-2S]-binding domain"/>
    <property type="match status" value="1"/>
</dbReference>
<keyword evidence="7" id="KW-0285">Flavoprotein</keyword>
<evidence type="ECO:0000256" key="1">
    <source>
        <dbReference type="ARBA" id="ARBA00001929"/>
    </source>
</evidence>
<feature type="domain" description="FAD/NAD(P)-binding" evidence="14">
    <location>
        <begin position="5"/>
        <end position="300"/>
    </location>
</feature>
<comment type="cofactor">
    <cofactor evidence="2">
        <name>[4Fe-4S] cluster</name>
        <dbReference type="ChEBI" id="CHEBI:49883"/>
    </cofactor>
</comment>
<evidence type="ECO:0000259" key="15">
    <source>
        <dbReference type="Pfam" id="PF18267"/>
    </source>
</evidence>
<dbReference type="InterPro" id="IPR023753">
    <property type="entry name" value="FAD/NAD-binding_dom"/>
</dbReference>
<feature type="domain" description="BFD-like [2Fe-2S]-binding" evidence="13">
    <location>
        <begin position="427"/>
        <end position="470"/>
    </location>
</feature>
<dbReference type="Pfam" id="PF18267">
    <property type="entry name" value="Rubredoxin_C"/>
    <property type="match status" value="1"/>
</dbReference>
<dbReference type="InterPro" id="IPR041854">
    <property type="entry name" value="BFD-like_2Fe2S-bd_dom_sf"/>
</dbReference>
<dbReference type="GO" id="GO:0046872">
    <property type="term" value="F:metal ion binding"/>
    <property type="evidence" value="ECO:0007669"/>
    <property type="project" value="UniProtKB-KW"/>
</dbReference>
<name>A0A542DP72_AMYCI</name>
<evidence type="ECO:0000313" key="17">
    <source>
        <dbReference type="Proteomes" id="UP000320876"/>
    </source>
</evidence>
<keyword evidence="6" id="KW-0349">Heme</keyword>
<evidence type="ECO:0000256" key="12">
    <source>
        <dbReference type="ARBA" id="ARBA00023014"/>
    </source>
</evidence>
<comment type="caution">
    <text evidence="16">The sequence shown here is derived from an EMBL/GenBank/DDBJ whole genome shotgun (WGS) entry which is preliminary data.</text>
</comment>
<organism evidence="16 17">
    <name type="scientific">Amycolatopsis cihanbeyliensis</name>
    <dbReference type="NCBI Taxonomy" id="1128664"/>
    <lineage>
        <taxon>Bacteria</taxon>
        <taxon>Bacillati</taxon>
        <taxon>Actinomycetota</taxon>
        <taxon>Actinomycetes</taxon>
        <taxon>Pseudonocardiales</taxon>
        <taxon>Pseudonocardiaceae</taxon>
        <taxon>Amycolatopsis</taxon>
    </lineage>
</organism>
<evidence type="ECO:0000256" key="10">
    <source>
        <dbReference type="ARBA" id="ARBA00023002"/>
    </source>
</evidence>
<keyword evidence="11" id="KW-0408">Iron</keyword>
<evidence type="ECO:0000256" key="7">
    <source>
        <dbReference type="ARBA" id="ARBA00022630"/>
    </source>
</evidence>